<protein>
    <submittedName>
        <fullName evidence="2">VanZ family protein</fullName>
    </submittedName>
</protein>
<evidence type="ECO:0000313" key="3">
    <source>
        <dbReference type="Proteomes" id="UP000008914"/>
    </source>
</evidence>
<organism evidence="2 3">
    <name type="scientific">Intrasporangium calvum (strain ATCC 23552 / DSM 43043 / JCM 3097 / NBRC 12989 / NCIMB 10167 / NRRL B-3866 / 7 KIP)</name>
    <dbReference type="NCBI Taxonomy" id="710696"/>
    <lineage>
        <taxon>Bacteria</taxon>
        <taxon>Bacillati</taxon>
        <taxon>Actinomycetota</taxon>
        <taxon>Actinomycetes</taxon>
        <taxon>Micrococcales</taxon>
        <taxon>Intrasporangiaceae</taxon>
        <taxon>Intrasporangium</taxon>
    </lineage>
</organism>
<evidence type="ECO:0000313" key="2">
    <source>
        <dbReference type="EMBL" id="ADU47822.1"/>
    </source>
</evidence>
<name>E6S671_INTC7</name>
<dbReference type="RefSeq" id="WP_013492138.1">
    <property type="nucleotide sequence ID" value="NC_014830.1"/>
</dbReference>
<dbReference type="AlphaFoldDB" id="E6S671"/>
<evidence type="ECO:0000256" key="1">
    <source>
        <dbReference type="SAM" id="Phobius"/>
    </source>
</evidence>
<dbReference type="HOGENOM" id="CLU_096028_3_2_11"/>
<keyword evidence="1" id="KW-0472">Membrane</keyword>
<feature type="transmembrane region" description="Helical" evidence="1">
    <location>
        <begin position="93"/>
        <end position="110"/>
    </location>
</feature>
<dbReference type="STRING" id="710696.Intca_1305"/>
<feature type="transmembrane region" description="Helical" evidence="1">
    <location>
        <begin position="7"/>
        <end position="29"/>
    </location>
</feature>
<dbReference type="Proteomes" id="UP000008914">
    <property type="component" value="Chromosome"/>
</dbReference>
<dbReference type="eggNOG" id="ENOG5033HAV">
    <property type="taxonomic scope" value="Bacteria"/>
</dbReference>
<dbReference type="KEGG" id="ica:Intca_1305"/>
<reference evidence="2 3" key="1">
    <citation type="journal article" date="2010" name="Stand. Genomic Sci.">
        <title>Complete genome sequence of Intrasporangium calvum type strain (7 KIP).</title>
        <authorList>
            <person name="Del Rio T.G."/>
            <person name="Chertkov O."/>
            <person name="Yasawong M."/>
            <person name="Lucas S."/>
            <person name="Deshpande S."/>
            <person name="Cheng J.F."/>
            <person name="Detter C."/>
            <person name="Tapia R."/>
            <person name="Han C."/>
            <person name="Goodwin L."/>
            <person name="Pitluck S."/>
            <person name="Liolios K."/>
            <person name="Ivanova N."/>
            <person name="Mavromatis K."/>
            <person name="Pati A."/>
            <person name="Chen A."/>
            <person name="Palaniappan K."/>
            <person name="Land M."/>
            <person name="Hauser L."/>
            <person name="Chang Y.J."/>
            <person name="Jeffries C.D."/>
            <person name="Rohde M."/>
            <person name="Pukall R."/>
            <person name="Sikorski J."/>
            <person name="Goker M."/>
            <person name="Woyke T."/>
            <person name="Bristow J."/>
            <person name="Eisen J.A."/>
            <person name="Markowitz V."/>
            <person name="Hugenholtz P."/>
            <person name="Kyrpides N.C."/>
            <person name="Klenk H.P."/>
            <person name="Lapidus A."/>
        </authorList>
    </citation>
    <scope>NUCLEOTIDE SEQUENCE [LARGE SCALE GENOMIC DNA]</scope>
    <source>
        <strain evidence="3">ATCC 23552 / DSM 43043 / JCM 3097 / NBRC 12989 / 7 KIP</strain>
    </source>
</reference>
<keyword evidence="1" id="KW-0812">Transmembrane</keyword>
<dbReference type="OrthoDB" id="3831062at2"/>
<gene>
    <name evidence="2" type="ordered locus">Intca_1305</name>
</gene>
<sequence length="115" mass="12113">MDGGARRWWTAAAVVSLLAHLGALYWPVVTVAGPVSGTDKVVHVLLFAVPTYLVGRLVARPGWVVLGFAVHSIISELSQHLFLTGRSGDPWDVVADVAGVALAALALVVGSHPRR</sequence>
<keyword evidence="3" id="KW-1185">Reference proteome</keyword>
<dbReference type="EMBL" id="CP002343">
    <property type="protein sequence ID" value="ADU47822.1"/>
    <property type="molecule type" value="Genomic_DNA"/>
</dbReference>
<keyword evidence="1" id="KW-1133">Transmembrane helix</keyword>
<accession>E6S671</accession>
<proteinExistence type="predicted"/>